<keyword evidence="3" id="KW-1185">Reference proteome</keyword>
<dbReference type="RefSeq" id="WP_147149169.1">
    <property type="nucleotide sequence ID" value="NZ_BKAJ01000033.1"/>
</dbReference>
<reference evidence="2 3" key="1">
    <citation type="submission" date="2019-07" db="EMBL/GenBank/DDBJ databases">
        <title>Whole genome shotgun sequence of Reyranella soli NBRC 108950.</title>
        <authorList>
            <person name="Hosoyama A."/>
            <person name="Uohara A."/>
            <person name="Ohji S."/>
            <person name="Ichikawa N."/>
        </authorList>
    </citation>
    <scope>NUCLEOTIDE SEQUENCE [LARGE SCALE GENOMIC DNA]</scope>
    <source>
        <strain evidence="2 3">NBRC 108950</strain>
    </source>
</reference>
<organism evidence="2 3">
    <name type="scientific">Reyranella soli</name>
    <dbReference type="NCBI Taxonomy" id="1230389"/>
    <lineage>
        <taxon>Bacteria</taxon>
        <taxon>Pseudomonadati</taxon>
        <taxon>Pseudomonadota</taxon>
        <taxon>Alphaproteobacteria</taxon>
        <taxon>Hyphomicrobiales</taxon>
        <taxon>Reyranellaceae</taxon>
        <taxon>Reyranella</taxon>
    </lineage>
</organism>
<dbReference type="OrthoDB" id="9801741at2"/>
<dbReference type="Proteomes" id="UP000321058">
    <property type="component" value="Unassembled WGS sequence"/>
</dbReference>
<evidence type="ECO:0000256" key="1">
    <source>
        <dbReference type="SAM" id="MobiDB-lite"/>
    </source>
</evidence>
<feature type="region of interest" description="Disordered" evidence="1">
    <location>
        <begin position="1"/>
        <end position="28"/>
    </location>
</feature>
<proteinExistence type="predicted"/>
<comment type="caution">
    <text evidence="2">The sequence shown here is derived from an EMBL/GenBank/DDBJ whole genome shotgun (WGS) entry which is preliminary data.</text>
</comment>
<dbReference type="AlphaFoldDB" id="A0A512N7W0"/>
<evidence type="ECO:0000313" key="3">
    <source>
        <dbReference type="Proteomes" id="UP000321058"/>
    </source>
</evidence>
<evidence type="ECO:0000313" key="2">
    <source>
        <dbReference type="EMBL" id="GEP55067.1"/>
    </source>
</evidence>
<accession>A0A512N7W0</accession>
<name>A0A512N7W0_9HYPH</name>
<dbReference type="EMBL" id="BKAJ01000033">
    <property type="protein sequence ID" value="GEP55067.1"/>
    <property type="molecule type" value="Genomic_DNA"/>
</dbReference>
<gene>
    <name evidence="2" type="ORF">RSO01_22330</name>
</gene>
<feature type="compositionally biased region" description="Basic and acidic residues" evidence="1">
    <location>
        <begin position="1"/>
        <end position="15"/>
    </location>
</feature>
<sequence>MSLKRSRLEPARTPDHPNGSSSHGYEFMAPLDGTGHLASSEWPTQKGACTVHRFWAGATDEHGALIHRRNGSWAFSYAPSEDDDEPIFKFDRHRFVIGEYVTITEHDGVARPFGVAEVAPAIRRA</sequence>
<protein>
    <submittedName>
        <fullName evidence="2">Uncharacterized protein</fullName>
    </submittedName>
</protein>